<organism evidence="4">
    <name type="scientific">Acetithermum autotrophicum</name>
    <dbReference type="NCBI Taxonomy" id="1446466"/>
    <lineage>
        <taxon>Bacteria</taxon>
        <taxon>Candidatus Bipolaricaulota</taxon>
        <taxon>Candidatus Acetithermum</taxon>
    </lineage>
</organism>
<evidence type="ECO:0000256" key="3">
    <source>
        <dbReference type="SAM" id="MobiDB-lite"/>
    </source>
</evidence>
<reference evidence="4" key="1">
    <citation type="journal article" date="2005" name="Environ. Microbiol.">
        <title>Genetic and functional properties of uncultivated thermophilic crenarchaeotes from a subsurface gold mine as revealed by analysis of genome fragments.</title>
        <authorList>
            <person name="Nunoura T."/>
            <person name="Hirayama H."/>
            <person name="Takami H."/>
            <person name="Oida H."/>
            <person name="Nishi S."/>
            <person name="Shimamura S."/>
            <person name="Suzuki Y."/>
            <person name="Inagaki F."/>
            <person name="Takai K."/>
            <person name="Nealson K.H."/>
            <person name="Horikoshi K."/>
        </authorList>
    </citation>
    <scope>NUCLEOTIDE SEQUENCE</scope>
</reference>
<dbReference type="Gene3D" id="2.150.10.10">
    <property type="entry name" value="Serralysin-like metalloprotease, C-terminal"/>
    <property type="match status" value="3"/>
</dbReference>
<dbReference type="GO" id="GO:0005576">
    <property type="term" value="C:extracellular region"/>
    <property type="evidence" value="ECO:0007669"/>
    <property type="project" value="UniProtKB-SubCell"/>
</dbReference>
<dbReference type="InterPro" id="IPR001343">
    <property type="entry name" value="Hemolysn_Ca-bd"/>
</dbReference>
<keyword evidence="2" id="KW-0964">Secreted</keyword>
<dbReference type="AlphaFoldDB" id="H5SQ71"/>
<dbReference type="PANTHER" id="PTHR38340">
    <property type="entry name" value="S-LAYER PROTEIN"/>
    <property type="match status" value="1"/>
</dbReference>
<proteinExistence type="predicted"/>
<dbReference type="PANTHER" id="PTHR38340:SF1">
    <property type="entry name" value="S-LAYER PROTEIN"/>
    <property type="match status" value="1"/>
</dbReference>
<gene>
    <name evidence="4" type="ORF">HGMM_OP1C002</name>
</gene>
<evidence type="ECO:0008006" key="5">
    <source>
        <dbReference type="Google" id="ProtNLM"/>
    </source>
</evidence>
<dbReference type="SUPFAM" id="SSF51120">
    <property type="entry name" value="beta-Roll"/>
    <property type="match status" value="1"/>
</dbReference>
<dbReference type="PRINTS" id="PR00313">
    <property type="entry name" value="CABNDNGRPT"/>
</dbReference>
<evidence type="ECO:0000256" key="2">
    <source>
        <dbReference type="ARBA" id="ARBA00022525"/>
    </source>
</evidence>
<dbReference type="InterPro" id="IPR011049">
    <property type="entry name" value="Serralysin-like_metalloprot_C"/>
</dbReference>
<dbReference type="EMBL" id="AP011800">
    <property type="protein sequence ID" value="BAL58307.1"/>
    <property type="molecule type" value="Genomic_DNA"/>
</dbReference>
<name>H5SQ71_ACEAU</name>
<reference evidence="4" key="2">
    <citation type="journal article" date="2012" name="PLoS ONE">
        <title>A Deeply Branching Thermophilic Bacterium with an Ancient Acetyl-CoA Pathway Dominates a Subsurface Ecosystem.</title>
        <authorList>
            <person name="Takami H."/>
            <person name="Noguchi H."/>
            <person name="Takaki Y."/>
            <person name="Uchiyama I."/>
            <person name="Toyoda A."/>
            <person name="Nishi S."/>
            <person name="Chee G.-J."/>
            <person name="Arai W."/>
            <person name="Nunoura T."/>
            <person name="Itoh T."/>
            <person name="Hattori M."/>
            <person name="Takai K."/>
        </authorList>
    </citation>
    <scope>NUCLEOTIDE SEQUENCE</scope>
</reference>
<evidence type="ECO:0000313" key="4">
    <source>
        <dbReference type="EMBL" id="BAL58307.1"/>
    </source>
</evidence>
<dbReference type="InterPro" id="IPR050557">
    <property type="entry name" value="RTX_toxin/Mannuronan_C5-epim"/>
</dbReference>
<evidence type="ECO:0000256" key="1">
    <source>
        <dbReference type="ARBA" id="ARBA00004613"/>
    </source>
</evidence>
<dbReference type="InterPro" id="IPR018511">
    <property type="entry name" value="Hemolysin-typ_Ca-bd_CS"/>
</dbReference>
<comment type="subcellular location">
    <subcellularLocation>
        <location evidence="1">Secreted</location>
    </subcellularLocation>
</comment>
<dbReference type="PROSITE" id="PS00330">
    <property type="entry name" value="HEMOLYSIN_CALCIUM"/>
    <property type="match status" value="4"/>
</dbReference>
<feature type="region of interest" description="Disordered" evidence="3">
    <location>
        <begin position="97"/>
        <end position="184"/>
    </location>
</feature>
<feature type="compositionally biased region" description="Low complexity" evidence="3">
    <location>
        <begin position="172"/>
        <end position="182"/>
    </location>
</feature>
<sequence>MIINFLVGAAVIRYTVSVEGTEGNDLIRPDEEEDVSEETITIRGDGNEIFEDGEDPCGSKCGNDKIIGSNNDFGDIIFGDDGLGGIAGTGHDWVTGGLGNDSIDGESGNDQIYGQEGDDQLNGGDGNDRVEGGSGMNFLEGEAGRDTLFGGPDDDAIDGGPDNDKIEGGDGNDQLDGDLGNDILRGGAGDDEINGGPGNDFIEGGLGTDLLLGGGGNDTFLLRVGDVDEEAVETIHCTEEPSETGKVLLRGKFKGPFGRFRDTVVRVQDPATSGTYEIVTGPGVCILRRG</sequence>
<accession>H5SQ71</accession>
<protein>
    <recommendedName>
        <fullName evidence="5">Hemolysin-type calcium-binding region</fullName>
    </recommendedName>
</protein>
<dbReference type="Pfam" id="PF00353">
    <property type="entry name" value="HemolysinCabind"/>
    <property type="match status" value="3"/>
</dbReference>
<dbReference type="GO" id="GO:0005509">
    <property type="term" value="F:calcium ion binding"/>
    <property type="evidence" value="ECO:0007669"/>
    <property type="project" value="InterPro"/>
</dbReference>